<reference evidence="5 6" key="1">
    <citation type="submission" date="2024-04" db="EMBL/GenBank/DDBJ databases">
        <title>Tritrichomonas musculus Genome.</title>
        <authorList>
            <person name="Alves-Ferreira E."/>
            <person name="Grigg M."/>
            <person name="Lorenzi H."/>
            <person name="Galac M."/>
        </authorList>
    </citation>
    <scope>NUCLEOTIDE SEQUENCE [LARGE SCALE GENOMIC DNA]</scope>
    <source>
        <strain evidence="5 6">EAF2021</strain>
    </source>
</reference>
<organism evidence="5 6">
    <name type="scientific">Tritrichomonas musculus</name>
    <dbReference type="NCBI Taxonomy" id="1915356"/>
    <lineage>
        <taxon>Eukaryota</taxon>
        <taxon>Metamonada</taxon>
        <taxon>Parabasalia</taxon>
        <taxon>Tritrichomonadida</taxon>
        <taxon>Tritrichomonadidae</taxon>
        <taxon>Tritrichomonas</taxon>
    </lineage>
</organism>
<accession>A0ABR2HFA0</accession>
<keyword evidence="1" id="KW-0378">Hydrolase</keyword>
<dbReference type="Proteomes" id="UP001470230">
    <property type="component" value="Unassembled WGS sequence"/>
</dbReference>
<evidence type="ECO:0000313" key="5">
    <source>
        <dbReference type="EMBL" id="KAK8846116.1"/>
    </source>
</evidence>
<dbReference type="InterPro" id="IPR011108">
    <property type="entry name" value="RMMBL"/>
</dbReference>
<dbReference type="SUPFAM" id="SSF56281">
    <property type="entry name" value="Metallo-hydrolase/oxidoreductase"/>
    <property type="match status" value="1"/>
</dbReference>
<dbReference type="PANTHER" id="PTHR11203">
    <property type="entry name" value="CLEAVAGE AND POLYADENYLATION SPECIFICITY FACTOR FAMILY MEMBER"/>
    <property type="match status" value="1"/>
</dbReference>
<dbReference type="InterPro" id="IPR001279">
    <property type="entry name" value="Metallo-B-lactamas"/>
</dbReference>
<sequence>MKGKSNHQQQHQQQHPINKRRISQAVAPSLQVNRRNRNELVVTCYGAGSEVGRSCILVEISGKRILLDCGVNIATNNPDERLPKLPSGQIAVDLVLISHIHSDHLCSLPYLTERRECNAPVYMSKASLLLAPIMLEDFIKVTENPPFNKDQIFTSIRKVKGIEFNQRIECVPGIYVLALPAGHLLGATAFYVSCDGRSFLYTGDFSGAADHHLSGHRIPRLYPDLLITESTYGNKTREPMYRRERSFVQMVHRCVLQKGKVLIPVFAVGRLQEILMMLDDYWTRMQCDIPIYFSSGMGARATEVYKKCIMWMNSTVQTSFFDLDKQNLNFSHVKLYDKVNLDSIPCVMVATSGMLNNGPAFEFFIKKGWYKDSRNLVIFPGYCGEETLGRKILELPEDGHVVFEKYNIDIIVKCKVERVSFSAHADQFEIMTMAERLSPRSCLCIHGDEDSVKTLAESIHNDLGIDSRVAKNCEPKKFEDANMKRIQISRKCLDENSPNFFSGVLKNASNFGTDENSSNTSLPKVVPISQAAREVGLIARRLHVKRRVQTNASFIEVCRLVKDMNLVDDGETFEEEKPIQTKYFLIEFKKNGLLISYELRFKSKANKFCCLVAQSKVE</sequence>
<dbReference type="PANTHER" id="PTHR11203:SF37">
    <property type="entry name" value="INTEGRATOR COMPLEX SUBUNIT 11"/>
    <property type="match status" value="1"/>
</dbReference>
<evidence type="ECO:0000256" key="1">
    <source>
        <dbReference type="ARBA" id="ARBA00022801"/>
    </source>
</evidence>
<proteinExistence type="predicted"/>
<dbReference type="InterPro" id="IPR022712">
    <property type="entry name" value="Beta_Casp"/>
</dbReference>
<protein>
    <submittedName>
        <fullName evidence="5">Integrator complex subunit 11</fullName>
    </submittedName>
</protein>
<dbReference type="InterPro" id="IPR036866">
    <property type="entry name" value="RibonucZ/Hydroxyglut_hydro"/>
</dbReference>
<keyword evidence="6" id="KW-1185">Reference proteome</keyword>
<dbReference type="Pfam" id="PF00753">
    <property type="entry name" value="Lactamase_B"/>
    <property type="match status" value="1"/>
</dbReference>
<dbReference type="Pfam" id="PF07521">
    <property type="entry name" value="RMMBL"/>
    <property type="match status" value="1"/>
</dbReference>
<evidence type="ECO:0000259" key="3">
    <source>
        <dbReference type="SMART" id="SM00849"/>
    </source>
</evidence>
<dbReference type="Gene3D" id="3.40.50.10890">
    <property type="match status" value="1"/>
</dbReference>
<dbReference type="InterPro" id="IPR050698">
    <property type="entry name" value="MBL"/>
</dbReference>
<gene>
    <name evidence="5" type="ORF">M9Y10_020119</name>
</gene>
<evidence type="ECO:0000256" key="2">
    <source>
        <dbReference type="SAM" id="MobiDB-lite"/>
    </source>
</evidence>
<feature type="domain" description="Beta-Casp" evidence="4">
    <location>
        <begin position="271"/>
        <end position="392"/>
    </location>
</feature>
<dbReference type="SMART" id="SM00849">
    <property type="entry name" value="Lactamase_B"/>
    <property type="match status" value="1"/>
</dbReference>
<evidence type="ECO:0000313" key="6">
    <source>
        <dbReference type="Proteomes" id="UP001470230"/>
    </source>
</evidence>
<comment type="caution">
    <text evidence="5">The sequence shown here is derived from an EMBL/GenBank/DDBJ whole genome shotgun (WGS) entry which is preliminary data.</text>
</comment>
<evidence type="ECO:0000259" key="4">
    <source>
        <dbReference type="SMART" id="SM01027"/>
    </source>
</evidence>
<name>A0ABR2HFA0_9EUKA</name>
<feature type="domain" description="Metallo-beta-lactamase" evidence="3">
    <location>
        <begin position="52"/>
        <end position="260"/>
    </location>
</feature>
<dbReference type="SMART" id="SM01027">
    <property type="entry name" value="Beta-Casp"/>
    <property type="match status" value="1"/>
</dbReference>
<dbReference type="EMBL" id="JAPFFF010000029">
    <property type="protein sequence ID" value="KAK8846116.1"/>
    <property type="molecule type" value="Genomic_DNA"/>
</dbReference>
<dbReference type="Pfam" id="PF10996">
    <property type="entry name" value="Beta-Casp"/>
    <property type="match status" value="1"/>
</dbReference>
<dbReference type="Gene3D" id="3.60.15.10">
    <property type="entry name" value="Ribonuclease Z/Hydroxyacylglutathione hydrolase-like"/>
    <property type="match status" value="1"/>
</dbReference>
<feature type="region of interest" description="Disordered" evidence="2">
    <location>
        <begin position="1"/>
        <end position="22"/>
    </location>
</feature>